<keyword evidence="3" id="KW-0964">Secreted</keyword>
<gene>
    <name evidence="9" type="ORF">ACFSX4_11405</name>
</gene>
<feature type="region of interest" description="Disordered" evidence="6">
    <location>
        <begin position="2614"/>
        <end position="2633"/>
    </location>
</feature>
<protein>
    <submittedName>
        <fullName evidence="9">Cna B-type domain-containing protein</fullName>
    </submittedName>
</protein>
<dbReference type="RefSeq" id="WP_377774706.1">
    <property type="nucleotide sequence ID" value="NZ_JBHUOQ010000004.1"/>
</dbReference>
<evidence type="ECO:0000256" key="7">
    <source>
        <dbReference type="SAM" id="Phobius"/>
    </source>
</evidence>
<dbReference type="Gene3D" id="2.60.40.740">
    <property type="match status" value="5"/>
</dbReference>
<accession>A0ABW5X0I4</accession>
<feature type="transmembrane region" description="Helical" evidence="7">
    <location>
        <begin position="3521"/>
        <end position="3542"/>
    </location>
</feature>
<evidence type="ECO:0000313" key="10">
    <source>
        <dbReference type="Proteomes" id="UP001597519"/>
    </source>
</evidence>
<dbReference type="Pfam" id="PF05738">
    <property type="entry name" value="Cna_B"/>
    <property type="match status" value="20"/>
</dbReference>
<dbReference type="Pfam" id="PF05737">
    <property type="entry name" value="Collagen_bind"/>
    <property type="match status" value="3"/>
</dbReference>
<keyword evidence="4" id="KW-0732">Signal</keyword>
<reference evidence="10" key="1">
    <citation type="journal article" date="2019" name="Int. J. Syst. Evol. Microbiol.">
        <title>The Global Catalogue of Microorganisms (GCM) 10K type strain sequencing project: providing services to taxonomists for standard genome sequencing and annotation.</title>
        <authorList>
            <consortium name="The Broad Institute Genomics Platform"/>
            <consortium name="The Broad Institute Genome Sequencing Center for Infectious Disease"/>
            <person name="Wu L."/>
            <person name="Ma J."/>
        </authorList>
    </citation>
    <scope>NUCLEOTIDE SEQUENCE [LARGE SCALE GENOMIC DNA]</scope>
    <source>
        <strain evidence="10">KCTC 33575</strain>
    </source>
</reference>
<keyword evidence="7" id="KW-0812">Transmembrane</keyword>
<dbReference type="Gene3D" id="2.60.40.10">
    <property type="entry name" value="Immunoglobulins"/>
    <property type="match status" value="2"/>
</dbReference>
<comment type="subcellular location">
    <subcellularLocation>
        <location evidence="1">Secreted</location>
        <location evidence="1">Cell wall</location>
        <topology evidence="1">Peptidoglycan-anchor</topology>
    </subcellularLocation>
</comment>
<organism evidence="9 10">
    <name type="scientific">Corticicoccus populi</name>
    <dbReference type="NCBI Taxonomy" id="1812821"/>
    <lineage>
        <taxon>Bacteria</taxon>
        <taxon>Bacillati</taxon>
        <taxon>Bacillota</taxon>
        <taxon>Bacilli</taxon>
        <taxon>Bacillales</taxon>
        <taxon>Staphylococcaceae</taxon>
        <taxon>Corticicoccus</taxon>
    </lineage>
</organism>
<name>A0ABW5X0I4_9STAP</name>
<dbReference type="InterPro" id="IPR019931">
    <property type="entry name" value="LPXTG_anchor"/>
</dbReference>
<evidence type="ECO:0000259" key="8">
    <source>
        <dbReference type="PROSITE" id="PS50847"/>
    </source>
</evidence>
<feature type="domain" description="Gram-positive cocci surface proteins LPxTG" evidence="8">
    <location>
        <begin position="3515"/>
        <end position="3547"/>
    </location>
</feature>
<dbReference type="CDD" id="cd00222">
    <property type="entry name" value="CollagenBindB"/>
    <property type="match status" value="20"/>
</dbReference>
<keyword evidence="2" id="KW-0134">Cell wall</keyword>
<dbReference type="PROSITE" id="PS50847">
    <property type="entry name" value="GRAM_POS_ANCHORING"/>
    <property type="match status" value="1"/>
</dbReference>
<keyword evidence="7" id="KW-0472">Membrane</keyword>
<dbReference type="EMBL" id="JBHUOQ010000004">
    <property type="protein sequence ID" value="MFD2831071.1"/>
    <property type="molecule type" value="Genomic_DNA"/>
</dbReference>
<keyword evidence="5" id="KW-0572">Peptidoglycan-anchor</keyword>
<evidence type="ECO:0000256" key="2">
    <source>
        <dbReference type="ARBA" id="ARBA00022512"/>
    </source>
</evidence>
<dbReference type="InterPro" id="IPR011252">
    <property type="entry name" value="Fibrogen-bd_dom1"/>
</dbReference>
<dbReference type="NCBIfam" id="TIGR01167">
    <property type="entry name" value="LPXTG_anchor"/>
    <property type="match status" value="1"/>
</dbReference>
<dbReference type="InterPro" id="IPR013783">
    <property type="entry name" value="Ig-like_fold"/>
</dbReference>
<feature type="region of interest" description="Disordered" evidence="6">
    <location>
        <begin position="34"/>
        <end position="121"/>
    </location>
</feature>
<feature type="region of interest" description="Disordered" evidence="6">
    <location>
        <begin position="3472"/>
        <end position="3512"/>
    </location>
</feature>
<dbReference type="Pfam" id="PF17961">
    <property type="entry name" value="Big_8"/>
    <property type="match status" value="1"/>
</dbReference>
<evidence type="ECO:0000256" key="4">
    <source>
        <dbReference type="ARBA" id="ARBA00022729"/>
    </source>
</evidence>
<feature type="compositionally biased region" description="Acidic residues" evidence="6">
    <location>
        <begin position="34"/>
        <end position="67"/>
    </location>
</feature>
<evidence type="ECO:0000256" key="1">
    <source>
        <dbReference type="ARBA" id="ARBA00004168"/>
    </source>
</evidence>
<dbReference type="InterPro" id="IPR008966">
    <property type="entry name" value="Adhesion_dom_sf"/>
</dbReference>
<dbReference type="InterPro" id="IPR008454">
    <property type="entry name" value="Collagen-bd_Cna-like_B-typ_dom"/>
</dbReference>
<dbReference type="SUPFAM" id="SSF49478">
    <property type="entry name" value="Cna protein B-type domain"/>
    <property type="match status" value="22"/>
</dbReference>
<comment type="caution">
    <text evidence="9">The sequence shown here is derived from an EMBL/GenBank/DDBJ whole genome shotgun (WGS) entry which is preliminary data.</text>
</comment>
<feature type="compositionally biased region" description="Low complexity" evidence="6">
    <location>
        <begin position="68"/>
        <end position="78"/>
    </location>
</feature>
<feature type="region of interest" description="Disordered" evidence="6">
    <location>
        <begin position="1078"/>
        <end position="1107"/>
    </location>
</feature>
<sequence>MKRYLQIYLAIILVVTSLFSYPLSVLGEDNISEEDMDVEIDSPMESEATTEEASNDEENTREEEPVVEENNTNNTVEETISEEVNDGTEEAVNEDDAAEEEETAVEEEQAVEEEDEEKQGFSLEVKQAVDMDGNAITTGNALNPEATFVLQLDGRIKGSHNYEAGDVETYQLPASVNVANATTGQATVDGTNVAAYTVNANGNVVIEFNTSIESVGNTFADFKAEVVLNSSTVDESAEEAYIAPIGSESGIVVPLDIESDEEKQGFSLELSEALTTDEEAITEEAPLDPEDAFTLVLNGNVSSDINYEAGDELSFNIPASVNVEASEGVLIAEGIDIAHYVVGSDNSVSITFTEGVETADASIAKVNVETTLNESAINTETNEAVISPIDNEAAVVIPLAVESDEEKQGFSLELSEALTTDDEAITEEAPLDPEDVFTLVLNGKVSSDINYEAGDTVSFKIPASVEAEATEGTLSADDTKFATYVVNTDNTVDVEFTEGIESVKDTIAGVDVDVTLTESLIDAEAEEANIEPIGDENSLTIPLDIDESSVGPQNIDGFNLQIDSLLDMSGVEISDQNPLGLTDEFILNIHWSLDNNHGINEGDTLTIDLPQGILIVAEASGTLDVSGEPVLDYVIRTDGTMEITFRSGVENWSNIEGIITAQSSVDIDNAVVEDNELVLQPIGEEGEKRFPIDLGERNKTIEKAGEPNRNYNAETIDWTITANTGNGNLTGSIITDTLPEGVEYQDGSLVVTRYDVNLNGQRIGEGEVVEITPTVENGVLTIPVDGEPAEYVIEYTTDIVDDEATSFRNNAVFTDDDLEPVGANATVTIDRGSSITKSAGEYNPVSGEIEWTVEFNYNQKSLEGETFEDSWQPAGVLNLVGEPQFERMTINPETGAASGTGEYGLPDGALFTAGDDSFSVTGITTNEAYRVTYTTTVADRVMDGLNIENVAGYGEENDGSGINIGQFIGNKSISNVNYLDRTIDWVITINRDEYEMNNIVVEDTLSSGLTLVEDSMSVTVGGNDYNDFTLSGDNPFTVTFPENYSTDDVIVITYQTSYEPDALENNRVDNTADIRWVDTNGDSQNKTVDAGQGLNQETNNSSWKNGSYDPATKEITWRIYANYRQNSIDNLVIHDMPQGNQQLIEDSVIVRELNINSGGGHSPGETVDADVSYSGNTFTAVIGETSNAYYIEYKTSLEGLSDIAGQYKNQAEIRDGDTTLSEVDAEVGIANNNVYADKSGNQNGNIFRWSVNINAGQQVISNLVYSDTLSDNQEVLDHTITVYEASVDGNGNLHQGNVYDPSNYTLNVAEDSQSFSIAWNDGISRPFMIEYSSLFFAAQGEEVSNSYEITGDENILEDGHTSGTERKTVRFVSGGSATGEVGYLMIDKIDVTNNGDDKLGGATFELRDVAGNVIRTGTTNEDGVLDFGRLLYGNYILVETNVPDGYVNNEIERPITINSPYTPGDNPDDFAVQVENFVPVYEIDLTKQDDLGEVIPGVTFELYNSEDELIGEATTDENGFIKFSEISEPGQYYVVETNAPDGYVTSGQRHPVTVEQQSNVPAALDVVNNRTLTNLSGEKIWNDADNQDGLRPDSITVELLADGEAVDSKELNASTNWAFNFNNLPTHQNGEEITYTVDEIDEVEGYTTEIVGNDIINAHTPEQTEISGVKTWDDADNQDGIRPNSIEVQLLANGEVVQTQNVTSETDWSYTFTELPVYETGETIEYTVAEVPVDGYETLVEDFDITNSYTPEVIDIPVNKVWDDEDDQDGIRPDTITFNVLDGISDEPVRTQEVSAEDDWSYVFENLPRYNNGVEIEYTVTENTIEDYSAEISSNEEGVVEVLNTHTPDETSVTVTKAWNDENNQDGIRPDSIEVQLTADGEPEGEVVELNEGNDWSTTWSALPLNASGEAIDYSVEEVNVPEGYTSEINDEDHGNIIVSNSYTPEVTEIPVNKVWDDADNQDGIQPGSIMVNVAVDDDVYASMTLSEDNDWSYVFEDLPVYNDGEVIEYTVTETPVDGYEIDITEEEGSYTVTNSRTPDVRDIDVTKSWDDGDNQDGNRPDIIEVQLYANGEPDGDPVELSEENEWSHEWNDLPVNASGQAIQYSVEELHVPDEYLVTISQETMGSFEINNAYTPQVTEVTGVKTWDDGENQDGIRPGSIEVQLLADDEVVDTRIVTSETEWGYEFTELPVYEAGEVIDYTINEVAVDGYETEITGNNLTNSYTPELIDIPVTKIWDDADNQDGVRPNSVFINVLDNEGVLVRTQEVTADDEGNWSYVFEDLPRYNNGVEIEYSVTENSVEDYSTEVVPTEDGFEVTNAHTPGETSATVTKIWNDGSNQDGTRPDSIEVQLTMNGEAEGEVVELNAENDWTHTWNELPVNAEGEAIDYSVEEVNVPEGYESAVSDEDHGNIMVVNSYTPEEAEIPVTKVWEDSDNQDGVRPDTVTVNVLADGEIVGSYELTEENEWSHVFEELPVYNNGQEIEYTVTEDAVDGYEADILPNEEEDGYIVTNNRTPDVTDIDVTKVWEDSSNQDGNRPDSIEVQLLANEETVGDVVELNTDNDWSNVWNDLPVNASGEAIEYSVEEVGVPEGYTSEVSDIVSSSITVTNNYSPEETEVSGTKTWTGDDSQTNSRPDSIEVQLLADGEVVNTLNVTAETEWTYEFTELPVYNNGEAIEYTVDEVSVDGYETEIDGFDIINTFNPDATIDIPVTKVWDDEENQDGNRPDSITYNLLDGTGNILQSQTVTEEDDWTYVFENLPMYSENVEINYTVTENTVQDYSTSIAQSEDEVVVTNTHTPAETSVTVTKGWADEFNAYASRPNSIEVQLTADGEAVGDSIELTVEDDWTHTWNELPINDGGNAINYSVEEVNVPEGYTSVVNDDNHGNLVVTNTYTSPSDEVIDIPVTKVWEDEENQDDVRPGTIHFNVLADGEVIASAPVTEEDDWSYVFEKLPVYNSDGEEIEYTVTENAVDGYESDVSPNEEGSGFVVTNSRDTDVTAVNVEKVWEDDNNQDGNRPNEISVQLYADGEPEGEAVSLNASNDWSYSWTNLDEKSEGSTVQYRVAELDVPDNYSANIDQSNLENIVITNSYTPVTIDLPVNKTWDDNDNADNTRPDSVTVHLFDDQGTEVEESVTLNSANDWNHVFENLPKYRDNGQLITYYVTEDAVEDYTSHIDYSVESIEIINTHTPDETSVTVLKAWNDYNNQDDSRPDEVEVQLYADGESVGDAVTLTKADNWLHTWMELPVSVDGEIIEYTVEEVNVPEGYEAEVNDVNYGGVIITNTYVPETMDIPVAKTWNHGNNDESDQPDSINVYLVNSEGTIIETVELNDDNDWKHTFTDMPVNEHGKPIDYRVFESDVKDYNSEVISVGLNFDLVNTYSPDETTFTVVKGWNDNKDYAEKRPEAIKVQLYKDGEAEGESVEITANDKWKHTFEGLDSDAEYTVEEIDVPKGYKVSEHKISKSATILVNNYKSQNDGTPGVPHFNDKEDGTHDGSGTSDGSGGDREGQGSGSGLPLTGVAATNVIVIVVLLLLAGAGFLIYSRRKS</sequence>
<dbReference type="Gene3D" id="2.60.40.1140">
    <property type="entry name" value="Collagen-binding surface protein Cna, B-type domain"/>
    <property type="match status" value="20"/>
</dbReference>
<dbReference type="InterPro" id="IPR041033">
    <property type="entry name" value="SpaA_PFL_dom_1"/>
</dbReference>
<evidence type="ECO:0000256" key="6">
    <source>
        <dbReference type="SAM" id="MobiDB-lite"/>
    </source>
</evidence>
<evidence type="ECO:0000256" key="5">
    <source>
        <dbReference type="ARBA" id="ARBA00023088"/>
    </source>
</evidence>
<dbReference type="InterPro" id="IPR041171">
    <property type="entry name" value="SDR_Ig"/>
</dbReference>
<keyword evidence="10" id="KW-1185">Reference proteome</keyword>
<evidence type="ECO:0000313" key="9">
    <source>
        <dbReference type="EMBL" id="MFD2831071.1"/>
    </source>
</evidence>
<dbReference type="Pfam" id="PF17802">
    <property type="entry name" value="SpaA"/>
    <property type="match status" value="2"/>
</dbReference>
<evidence type="ECO:0000256" key="3">
    <source>
        <dbReference type="ARBA" id="ARBA00022525"/>
    </source>
</evidence>
<feature type="compositionally biased region" description="Polar residues" evidence="6">
    <location>
        <begin position="1080"/>
        <end position="1105"/>
    </location>
</feature>
<dbReference type="InterPro" id="IPR008456">
    <property type="entry name" value="Collagen-bd_dom"/>
</dbReference>
<dbReference type="SUPFAM" id="SSF49401">
    <property type="entry name" value="Bacterial adhesins"/>
    <property type="match status" value="9"/>
</dbReference>
<dbReference type="Gene3D" id="2.60.40.1280">
    <property type="match status" value="4"/>
</dbReference>
<keyword evidence="7" id="KW-1133">Transmembrane helix</keyword>
<dbReference type="Proteomes" id="UP001597519">
    <property type="component" value="Unassembled WGS sequence"/>
</dbReference>
<proteinExistence type="predicted"/>
<feature type="compositionally biased region" description="Acidic residues" evidence="6">
    <location>
        <begin position="79"/>
        <end position="117"/>
    </location>
</feature>